<feature type="transmembrane region" description="Helical" evidence="7">
    <location>
        <begin position="173"/>
        <end position="192"/>
    </location>
</feature>
<keyword evidence="4 7" id="KW-1133">Transmembrane helix</keyword>
<dbReference type="PANTHER" id="PTHR34390:SF2">
    <property type="entry name" value="SUCCINATE TRANSPORTER SUBUNIT YJJP-RELATED"/>
    <property type="match status" value="1"/>
</dbReference>
<feature type="transmembrane region" description="Helical" evidence="7">
    <location>
        <begin position="224"/>
        <end position="244"/>
    </location>
</feature>
<feature type="transmembrane region" description="Helical" evidence="7">
    <location>
        <begin position="256"/>
        <end position="277"/>
    </location>
</feature>
<evidence type="ECO:0000313" key="10">
    <source>
        <dbReference type="Proteomes" id="UP000186758"/>
    </source>
</evidence>
<keyword evidence="2" id="KW-1003">Cell membrane</keyword>
<protein>
    <recommendedName>
        <fullName evidence="8">Threonine/serine exporter-like N-terminal domain-containing protein</fullName>
    </recommendedName>
</protein>
<evidence type="ECO:0000256" key="4">
    <source>
        <dbReference type="ARBA" id="ARBA00022989"/>
    </source>
</evidence>
<evidence type="ECO:0000256" key="1">
    <source>
        <dbReference type="ARBA" id="ARBA00004651"/>
    </source>
</evidence>
<proteinExistence type="inferred from homology"/>
<evidence type="ECO:0000256" key="7">
    <source>
        <dbReference type="SAM" id="Phobius"/>
    </source>
</evidence>
<dbReference type="AlphaFoldDB" id="A0A1Q9YHV9"/>
<gene>
    <name evidence="9" type="ORF">BO223_10740</name>
</gene>
<comment type="similarity">
    <text evidence="6">Belongs to the ThrE exporter (TC 2.A.79) family.</text>
</comment>
<dbReference type="GO" id="GO:0015744">
    <property type="term" value="P:succinate transport"/>
    <property type="evidence" value="ECO:0007669"/>
    <property type="project" value="TreeGrafter"/>
</dbReference>
<feature type="domain" description="Threonine/serine exporter-like N-terminal" evidence="8">
    <location>
        <begin position="42"/>
        <end position="273"/>
    </location>
</feature>
<evidence type="ECO:0000256" key="6">
    <source>
        <dbReference type="ARBA" id="ARBA00034125"/>
    </source>
</evidence>
<dbReference type="Proteomes" id="UP000186758">
    <property type="component" value="Unassembled WGS sequence"/>
</dbReference>
<accession>A0A1Q9YHV9</accession>
<evidence type="ECO:0000259" key="8">
    <source>
        <dbReference type="Pfam" id="PF06738"/>
    </source>
</evidence>
<organism evidence="9 10">
    <name type="scientific">Faecalibaculum rodentium</name>
    <dbReference type="NCBI Taxonomy" id="1702221"/>
    <lineage>
        <taxon>Bacteria</taxon>
        <taxon>Bacillati</taxon>
        <taxon>Bacillota</taxon>
        <taxon>Erysipelotrichia</taxon>
        <taxon>Erysipelotrichales</taxon>
        <taxon>Erysipelotrichaceae</taxon>
        <taxon>Faecalibaculum</taxon>
    </lineage>
</organism>
<dbReference type="InterPro" id="IPR050539">
    <property type="entry name" value="ThrE_Dicarb/AminoAcid_Exp"/>
</dbReference>
<reference evidence="9 10" key="1">
    <citation type="submission" date="2016-11" db="EMBL/GenBank/DDBJ databases">
        <title>Description of two novel members of the family Erysipelotrichaceae: Ileibacterium lipovorans gen. nov., sp. nov. and Dubosiella newyorkensis, gen. nov., sp. nov.</title>
        <authorList>
            <person name="Cox L.M."/>
            <person name="Sohn J."/>
            <person name="Tyrrell K.L."/>
            <person name="Citron D.M."/>
            <person name="Lawson P.A."/>
            <person name="Patel N.B."/>
            <person name="Iizumi T."/>
            <person name="Perez-Perez G.I."/>
            <person name="Goldstein E.J."/>
            <person name="Blaser M.J."/>
        </authorList>
    </citation>
    <scope>NUCLEOTIDE SEQUENCE [LARGE SCALE GENOMIC DNA]</scope>
    <source>
        <strain evidence="9 10">NYU-BL-K8</strain>
    </source>
</reference>
<evidence type="ECO:0000256" key="2">
    <source>
        <dbReference type="ARBA" id="ARBA00022475"/>
    </source>
</evidence>
<comment type="subcellular location">
    <subcellularLocation>
        <location evidence="1">Cell membrane</location>
        <topology evidence="1">Multi-pass membrane protein</topology>
    </subcellularLocation>
</comment>
<feature type="transmembrane region" description="Helical" evidence="7">
    <location>
        <begin position="147"/>
        <end position="167"/>
    </location>
</feature>
<feature type="transmembrane region" description="Helical" evidence="7">
    <location>
        <begin position="199"/>
        <end position="218"/>
    </location>
</feature>
<dbReference type="PANTHER" id="PTHR34390">
    <property type="entry name" value="UPF0442 PROTEIN YJJB-RELATED"/>
    <property type="match status" value="1"/>
</dbReference>
<comment type="caution">
    <text evidence="9">The sequence shown here is derived from an EMBL/GenBank/DDBJ whole genome shotgun (WGS) entry which is preliminary data.</text>
</comment>
<name>A0A1Q9YHV9_9FIRM</name>
<dbReference type="GO" id="GO:0022857">
    <property type="term" value="F:transmembrane transporter activity"/>
    <property type="evidence" value="ECO:0007669"/>
    <property type="project" value="InterPro"/>
</dbReference>
<evidence type="ECO:0000256" key="5">
    <source>
        <dbReference type="ARBA" id="ARBA00023136"/>
    </source>
</evidence>
<dbReference type="GO" id="GO:0005886">
    <property type="term" value="C:plasma membrane"/>
    <property type="evidence" value="ECO:0007669"/>
    <property type="project" value="UniProtKB-SubCell"/>
</dbReference>
<sequence length="280" mass="29655">MKQSRQRNRRHRIKPQRKAVSSELQVYDELSRKDPGTLLARTAVLAGRILLESGAETGRTEDTMSRICQAGGAVVTDSYVTPGMLMISFTWHGQMIHNMKRVSLSGTDLGRIQQVNALSRQLQSGEITLEDCYRSLCRIQEEPGASVFRMVLGAALAGAGFALVFGGSLQESAAAAFSAALCAFLLESLNFCTPSLRTLLGSSLITLAGVAAGALLGIRANMVILAALMILVPGMLFTTALRDCIAGDTLSGQARLSMAILSAAAIALGNIGTLLILEAL</sequence>
<keyword evidence="5 7" id="KW-0472">Membrane</keyword>
<evidence type="ECO:0000256" key="3">
    <source>
        <dbReference type="ARBA" id="ARBA00022692"/>
    </source>
</evidence>
<dbReference type="Pfam" id="PF06738">
    <property type="entry name" value="ThrE"/>
    <property type="match status" value="1"/>
</dbReference>
<keyword evidence="3 7" id="KW-0812">Transmembrane</keyword>
<dbReference type="EMBL" id="MPJZ01000092">
    <property type="protein sequence ID" value="OLU43771.1"/>
    <property type="molecule type" value="Genomic_DNA"/>
</dbReference>
<dbReference type="InterPro" id="IPR010619">
    <property type="entry name" value="ThrE-like_N"/>
</dbReference>
<evidence type="ECO:0000313" key="9">
    <source>
        <dbReference type="EMBL" id="OLU43771.1"/>
    </source>
</evidence>
<dbReference type="RefSeq" id="WP_075886106.1">
    <property type="nucleotide sequence ID" value="NZ_CAMUMN010000060.1"/>
</dbReference>